<feature type="region of interest" description="Disordered" evidence="1">
    <location>
        <begin position="255"/>
        <end position="276"/>
    </location>
</feature>
<evidence type="ECO:0000313" key="2">
    <source>
        <dbReference type="EMBL" id="KAJ7032534.1"/>
    </source>
</evidence>
<protein>
    <submittedName>
        <fullName evidence="2">Uncharacterized protein</fullName>
    </submittedName>
</protein>
<evidence type="ECO:0000313" key="3">
    <source>
        <dbReference type="Proteomes" id="UP001218188"/>
    </source>
</evidence>
<keyword evidence="3" id="KW-1185">Reference proteome</keyword>
<dbReference type="Proteomes" id="UP001218188">
    <property type="component" value="Unassembled WGS sequence"/>
</dbReference>
<reference evidence="2" key="1">
    <citation type="submission" date="2023-03" db="EMBL/GenBank/DDBJ databases">
        <title>Massive genome expansion in bonnet fungi (Mycena s.s.) driven by repeated elements and novel gene families across ecological guilds.</title>
        <authorList>
            <consortium name="Lawrence Berkeley National Laboratory"/>
            <person name="Harder C.B."/>
            <person name="Miyauchi S."/>
            <person name="Viragh M."/>
            <person name="Kuo A."/>
            <person name="Thoen E."/>
            <person name="Andreopoulos B."/>
            <person name="Lu D."/>
            <person name="Skrede I."/>
            <person name="Drula E."/>
            <person name="Henrissat B."/>
            <person name="Morin E."/>
            <person name="Kohler A."/>
            <person name="Barry K."/>
            <person name="LaButti K."/>
            <person name="Morin E."/>
            <person name="Salamov A."/>
            <person name="Lipzen A."/>
            <person name="Mereny Z."/>
            <person name="Hegedus B."/>
            <person name="Baldrian P."/>
            <person name="Stursova M."/>
            <person name="Weitz H."/>
            <person name="Taylor A."/>
            <person name="Grigoriev I.V."/>
            <person name="Nagy L.G."/>
            <person name="Martin F."/>
            <person name="Kauserud H."/>
        </authorList>
    </citation>
    <scope>NUCLEOTIDE SEQUENCE</scope>
    <source>
        <strain evidence="2">CBHHK200</strain>
    </source>
</reference>
<dbReference type="AlphaFoldDB" id="A0AAD6SRS4"/>
<organism evidence="2 3">
    <name type="scientific">Mycena alexandri</name>
    <dbReference type="NCBI Taxonomy" id="1745969"/>
    <lineage>
        <taxon>Eukaryota</taxon>
        <taxon>Fungi</taxon>
        <taxon>Dikarya</taxon>
        <taxon>Basidiomycota</taxon>
        <taxon>Agaricomycotina</taxon>
        <taxon>Agaricomycetes</taxon>
        <taxon>Agaricomycetidae</taxon>
        <taxon>Agaricales</taxon>
        <taxon>Marasmiineae</taxon>
        <taxon>Mycenaceae</taxon>
        <taxon>Mycena</taxon>
    </lineage>
</organism>
<dbReference type="EMBL" id="JARJCM010000072">
    <property type="protein sequence ID" value="KAJ7032534.1"/>
    <property type="molecule type" value="Genomic_DNA"/>
</dbReference>
<proteinExistence type="predicted"/>
<comment type="caution">
    <text evidence="2">The sequence shown here is derived from an EMBL/GenBank/DDBJ whole genome shotgun (WGS) entry which is preliminary data.</text>
</comment>
<evidence type="ECO:0000256" key="1">
    <source>
        <dbReference type="SAM" id="MobiDB-lite"/>
    </source>
</evidence>
<sequence>MIRERLAKSGIQETIFGLAPSASKEGTVQLSYNKNNCPLAMTASYVHYTRRTPTAIGAKSEGTWMSSIVEDTSLVPVSDSPPGVGDEGKGEKTLQLRTHCPVKLPNTARLTGLERCTPIDREEQFPRNPAATESMARIRLGTLSHAYGRWWTPAHGGVDEETFDSARSGPWIAQRHAVAKRGGGFLIGAVSGGALTTVSQALHTPWPGSQETLKGLLAAESRRERGAGMGFTDDIWGNRVAELRNECSRHLDIADREDHDEQGGQAERWLSSGLRE</sequence>
<gene>
    <name evidence="2" type="ORF">C8F04DRAFT_1184934</name>
</gene>
<name>A0AAD6SRS4_9AGAR</name>
<accession>A0AAD6SRS4</accession>